<gene>
    <name evidence="3" type="ORF">NG653_07745</name>
</gene>
<evidence type="ECO:0000313" key="3">
    <source>
        <dbReference type="EMBL" id="MCO5724747.1"/>
    </source>
</evidence>
<dbReference type="EMBL" id="JAMXIB010000005">
    <property type="protein sequence ID" value="MCO5724747.1"/>
    <property type="molecule type" value="Genomic_DNA"/>
</dbReference>
<feature type="transmembrane region" description="Helical" evidence="2">
    <location>
        <begin position="45"/>
        <end position="64"/>
    </location>
</feature>
<name>A0ABT1AYL6_9FLAO</name>
<evidence type="ECO:0000256" key="1">
    <source>
        <dbReference type="SAM" id="MobiDB-lite"/>
    </source>
</evidence>
<keyword evidence="2" id="KW-0472">Membrane</keyword>
<reference evidence="3 4" key="1">
    <citation type="submission" date="2022-06" db="EMBL/GenBank/DDBJ databases">
        <authorList>
            <person name="Xuan X."/>
        </authorList>
    </citation>
    <scope>NUCLEOTIDE SEQUENCE [LARGE SCALE GENOMIC DNA]</scope>
    <source>
        <strain evidence="3 4">2V75</strain>
    </source>
</reference>
<accession>A0ABT1AYL6</accession>
<feature type="region of interest" description="Disordered" evidence="1">
    <location>
        <begin position="74"/>
        <end position="128"/>
    </location>
</feature>
<evidence type="ECO:0000256" key="2">
    <source>
        <dbReference type="SAM" id="Phobius"/>
    </source>
</evidence>
<dbReference type="RefSeq" id="WP_252741123.1">
    <property type="nucleotide sequence ID" value="NZ_JAMXIB010000005.1"/>
</dbReference>
<comment type="caution">
    <text evidence="3">The sequence shown here is derived from an EMBL/GenBank/DDBJ whole genome shotgun (WGS) entry which is preliminary data.</text>
</comment>
<evidence type="ECO:0008006" key="5">
    <source>
        <dbReference type="Google" id="ProtNLM"/>
    </source>
</evidence>
<keyword evidence="4" id="KW-1185">Reference proteome</keyword>
<protein>
    <recommendedName>
        <fullName evidence="5">Anti-sigma factor</fullName>
    </recommendedName>
</protein>
<organism evidence="3 4">
    <name type="scientific">Robiginitalea marina</name>
    <dbReference type="NCBI Taxonomy" id="2954105"/>
    <lineage>
        <taxon>Bacteria</taxon>
        <taxon>Pseudomonadati</taxon>
        <taxon>Bacteroidota</taxon>
        <taxon>Flavobacteriia</taxon>
        <taxon>Flavobacteriales</taxon>
        <taxon>Flavobacteriaceae</taxon>
        <taxon>Robiginitalea</taxon>
    </lineage>
</organism>
<keyword evidence="2" id="KW-1133">Transmembrane helix</keyword>
<keyword evidence="2" id="KW-0812">Transmembrane</keyword>
<dbReference type="Proteomes" id="UP001206312">
    <property type="component" value="Unassembled WGS sequence"/>
</dbReference>
<evidence type="ECO:0000313" key="4">
    <source>
        <dbReference type="Proteomes" id="UP001206312"/>
    </source>
</evidence>
<feature type="compositionally biased region" description="Low complexity" evidence="1">
    <location>
        <begin position="74"/>
        <end position="86"/>
    </location>
</feature>
<proteinExistence type="predicted"/>
<sequence length="245" mass="27201">MALDDVEKQWQKRLREREVKPRESAWDAIEARLGPEPLKRDRRPWLWPMAAAAGLALAMGYFWFLTAPEPLPGGEPVVENPTTAAPSPAPQPKVLPPLQQDRSDKENQPHKPAGPSLTRVLHGEQSRPGLAADRDLAGLEPSPGVPDTAGLSELIARQLDTVLTQVTFLEEGRGMATDAEVDSLLRQAREAIVRQSRRDTVSGIDAMTLLYRAEDELDQTFREQILEKLKSGMNRMRTAVANHNP</sequence>